<dbReference type="Gene3D" id="2.120.10.30">
    <property type="entry name" value="TolB, C-terminal domain"/>
    <property type="match status" value="1"/>
</dbReference>
<keyword evidence="3" id="KW-1185">Reference proteome</keyword>
<dbReference type="PROSITE" id="PS51257">
    <property type="entry name" value="PROKAR_LIPOPROTEIN"/>
    <property type="match status" value="1"/>
</dbReference>
<dbReference type="RefSeq" id="WP_111729490.1">
    <property type="nucleotide sequence ID" value="NZ_QHKO01000003.1"/>
</dbReference>
<dbReference type="OrthoDB" id="9802240at2"/>
<protein>
    <submittedName>
        <fullName evidence="2">TolB protein protein</fullName>
    </submittedName>
</protein>
<evidence type="ECO:0000313" key="2">
    <source>
        <dbReference type="EMBL" id="RAL22962.1"/>
    </source>
</evidence>
<dbReference type="Gene3D" id="2.40.160.50">
    <property type="entry name" value="membrane protein fhac: a member of the omp85/tpsb transporter family"/>
    <property type="match status" value="1"/>
</dbReference>
<feature type="region of interest" description="Disordered" evidence="1">
    <location>
        <begin position="67"/>
        <end position="90"/>
    </location>
</feature>
<evidence type="ECO:0000256" key="1">
    <source>
        <dbReference type="SAM" id="MobiDB-lite"/>
    </source>
</evidence>
<feature type="region of interest" description="Disordered" evidence="1">
    <location>
        <begin position="102"/>
        <end position="168"/>
    </location>
</feature>
<dbReference type="Pfam" id="PF07676">
    <property type="entry name" value="PD40"/>
    <property type="match status" value="1"/>
</dbReference>
<comment type="caution">
    <text evidence="2">The sequence shown here is derived from an EMBL/GenBank/DDBJ whole genome shotgun (WGS) entry which is preliminary data.</text>
</comment>
<dbReference type="Proteomes" id="UP000249169">
    <property type="component" value="Unassembled WGS sequence"/>
</dbReference>
<sequence length="1116" mass="125358">MFEYNHRRPLPLACIVVAALAIVACVWPAPADAQIYVYPRRPNQSNVRYFDFEWHHVDILVGPKADTTDADHLDSPRGPHDGPLQLGAPHTQQSPALEVQLRPGGVRGSGISGPPRGYQASSTNVDEFPDPAEDTASEPPEIELPAQRQAKDEATNEPESPFKPSSLDDRSGGVRLYFYERERAVAERAAAYIEHTYRKLAEDFRYVPTRTLPYILYNSYQEFLQTNIFPLQEGVLGVTSRRGDLKLVLPYFGDHRLFEHVSSHEMVHQFTIQKAQDVARSAGVSGDPLDRIPLWFIEGIAEFYSLEGLDAETEMLARDLLLNPDPHRGYVMLDFFEDRPYSGLWTYKIGQTRVAFLEETYGAGTLQNILENSYRLLGGRNAEVEPITFRGLLADVTGDDSRTIAARFEGWLKQRSYTSFLDSGQDAPDLSIFTDTEGVMQTMTTSPDGFLMLYRAIIPDTGQVRLYLSDVRAPKRHLRVAADGTPGVESLHPVGPRTFDVRNDQLVFIASANGRDMLYLQEIEHRAERKQNSRGTAEGWDIDLELGKKRAFDLGTRGLLAAETPAFSPDGTKIAFVGLDDEGQKDLYLFEAHQKRDFTLRRLTHDLYAERGLSWGPEGLVYTSDATEHRYYNLFQLDPEEGGEPRRLTFEDRDHLGPRALADGRIFFTAYRAARANLYEVRDQGMTRRTDIVTGLFDLAPGPGNTLWALFHHRGQRRPARLQEKRLLDVVAQSPVDEPPNSAAPALLPARDLNGAKAYSAASFRNWELANVFGLLGASSSGVYGQLMLLTNDRLRNHALFINVLAFGDLDNTLADIMYLNQESRLIWGTGLFQDVRYRIEDTLPDTPRFLSGERFYGGRATLRYPLNRFAFIQGDLALGGVSYFLPEGSENMLLREDLATPDVGRLEQWAGAHEGPRFQASPSLSLGYNTIRYHPGTGPIDGTSAIIETTVDAQPFRQEVHGSVRLDAERYFPIYGRINLSLRGAAGTTYGGTLSRQFYLSSFDTLRGVEFGDIDYLLGRNFGFIKTELRFPLNFLLRVPLIDIEGLVGADFGGTGNDLEDLWRWRAFSPVAGLNFGLGPLVFRLHFAKPIDIGAPRLPRDGQWITNFSLGWRYW</sequence>
<feature type="compositionally biased region" description="Basic and acidic residues" evidence="1">
    <location>
        <begin position="67"/>
        <end position="80"/>
    </location>
</feature>
<accession>A0A328C7B5</accession>
<dbReference type="InterPro" id="IPR011659">
    <property type="entry name" value="WD40"/>
</dbReference>
<gene>
    <name evidence="2" type="ORF">DL240_08710</name>
</gene>
<dbReference type="EMBL" id="QHKO01000003">
    <property type="protein sequence ID" value="RAL22962.1"/>
    <property type="molecule type" value="Genomic_DNA"/>
</dbReference>
<proteinExistence type="predicted"/>
<dbReference type="AlphaFoldDB" id="A0A328C7B5"/>
<dbReference type="InterPro" id="IPR011042">
    <property type="entry name" value="6-blade_b-propeller_TolB-like"/>
</dbReference>
<dbReference type="SUPFAM" id="SSF82171">
    <property type="entry name" value="DPP6 N-terminal domain-like"/>
    <property type="match status" value="1"/>
</dbReference>
<name>A0A328C7B5_9DELT</name>
<reference evidence="2 3" key="1">
    <citation type="submission" date="2018-05" db="EMBL/GenBank/DDBJ databases">
        <title>Lujinxingia marina gen. nov. sp. nov., a new facultative anaerobic member of the class Deltaproteobacteria, and proposal of Lujinxingaceae fam. nov.</title>
        <authorList>
            <person name="Li C.-M."/>
        </authorList>
    </citation>
    <scope>NUCLEOTIDE SEQUENCE [LARGE SCALE GENOMIC DNA]</scope>
    <source>
        <strain evidence="2 3">B210</strain>
    </source>
</reference>
<organism evidence="2 3">
    <name type="scientific">Lujinxingia litoralis</name>
    <dbReference type="NCBI Taxonomy" id="2211119"/>
    <lineage>
        <taxon>Bacteria</taxon>
        <taxon>Deltaproteobacteria</taxon>
        <taxon>Bradymonadales</taxon>
        <taxon>Lujinxingiaceae</taxon>
        <taxon>Lujinxingia</taxon>
    </lineage>
</organism>
<feature type="compositionally biased region" description="Acidic residues" evidence="1">
    <location>
        <begin position="127"/>
        <end position="136"/>
    </location>
</feature>
<evidence type="ECO:0000313" key="3">
    <source>
        <dbReference type="Proteomes" id="UP000249169"/>
    </source>
</evidence>